<evidence type="ECO:0000259" key="2">
    <source>
        <dbReference type="Pfam" id="PF24626"/>
    </source>
</evidence>
<organism evidence="3">
    <name type="scientific">Tanacetum cinerariifolium</name>
    <name type="common">Dalmatian daisy</name>
    <name type="synonym">Chrysanthemum cinerariifolium</name>
    <dbReference type="NCBI Taxonomy" id="118510"/>
    <lineage>
        <taxon>Eukaryota</taxon>
        <taxon>Viridiplantae</taxon>
        <taxon>Streptophyta</taxon>
        <taxon>Embryophyta</taxon>
        <taxon>Tracheophyta</taxon>
        <taxon>Spermatophyta</taxon>
        <taxon>Magnoliopsida</taxon>
        <taxon>eudicotyledons</taxon>
        <taxon>Gunneridae</taxon>
        <taxon>Pentapetalae</taxon>
        <taxon>asterids</taxon>
        <taxon>campanulids</taxon>
        <taxon>Asterales</taxon>
        <taxon>Asteraceae</taxon>
        <taxon>Asteroideae</taxon>
        <taxon>Anthemideae</taxon>
        <taxon>Anthemidinae</taxon>
        <taxon>Tanacetum</taxon>
    </lineage>
</organism>
<keyword evidence="3" id="KW-0808">Transferase</keyword>
<dbReference type="AlphaFoldDB" id="A0A6L2MH99"/>
<keyword evidence="3" id="KW-0548">Nucleotidyltransferase</keyword>
<dbReference type="PANTHER" id="PTHR46148:SF59">
    <property type="entry name" value="NUCLEOTIDYLTRANSFERASE, RIBONUCLEASE H"/>
    <property type="match status" value="1"/>
</dbReference>
<proteinExistence type="predicted"/>
<gene>
    <name evidence="3" type="ORF">Tci_044827</name>
</gene>
<evidence type="ECO:0000313" key="3">
    <source>
        <dbReference type="EMBL" id="GEU72849.1"/>
    </source>
</evidence>
<protein>
    <submittedName>
        <fullName evidence="3">Putative reverse transcriptase domain-containing protein</fullName>
    </submittedName>
</protein>
<reference evidence="3" key="1">
    <citation type="journal article" date="2019" name="Sci. Rep.">
        <title>Draft genome of Tanacetum cinerariifolium, the natural source of mosquito coil.</title>
        <authorList>
            <person name="Yamashiro T."/>
            <person name="Shiraishi A."/>
            <person name="Satake H."/>
            <person name="Nakayama K."/>
        </authorList>
    </citation>
    <scope>NUCLEOTIDE SEQUENCE</scope>
</reference>
<dbReference type="InterPro" id="IPR056924">
    <property type="entry name" value="SH3_Tf2-1"/>
</dbReference>
<keyword evidence="3" id="KW-0695">RNA-directed DNA polymerase</keyword>
<dbReference type="InterPro" id="IPR041577">
    <property type="entry name" value="RT_RNaseH_2"/>
</dbReference>
<dbReference type="Gene3D" id="3.30.70.270">
    <property type="match status" value="1"/>
</dbReference>
<dbReference type="InterPro" id="IPR043502">
    <property type="entry name" value="DNA/RNA_pol_sf"/>
</dbReference>
<name>A0A6L2MH99_TANCI</name>
<dbReference type="Pfam" id="PF08284">
    <property type="entry name" value="RVP_2"/>
    <property type="match status" value="1"/>
</dbReference>
<evidence type="ECO:0000259" key="1">
    <source>
        <dbReference type="Pfam" id="PF17919"/>
    </source>
</evidence>
<sequence>MLVELGSFDVIIGMDWLEKYHVFIVFDEKRVRIPFENETLIVHGDGSNQGNKTQLKIISYTKMQKYMLKGCHVFLEHVTTKKTEDKSEGKRLEDVPIVRDFLEVYPEDLPGAFRKRLHKTKFLTLGSSSLICQVEGWIFSNVHRLPRTKQANGEEDILNISNSIWSLRVPSYAIWFDECTDGLAGYYQRFIEGFSKIAKSMTKLTQKGVKFDWGDKEEATFQLIKQKLCSAPILALPEGSEDFMVYYDASHKGLGVVLMQKEKAPKPENFKKKDIGGMLRKDIPKERVKSRADETLCSNGRSWLPCYVDLRETDPIDKLARIYLKEVFTRHEILVSIISDRDVQETTEKIIQIKRRIQTVHDRQKSYADLKRKPMEFQVRDRVMLKVSPWTVVVRFDKRGKLNPMYVGPFKVLKKVGSISYKIKLPQELNRVHNTFHVSNLKKCYSDEPFSVPLDGIHIDDKLGTRINHGARSQTVKLKPYPNCQGSMEL</sequence>
<comment type="caution">
    <text evidence="3">The sequence shown here is derived from an EMBL/GenBank/DDBJ whole genome shotgun (WGS) entry which is preliminary data.</text>
</comment>
<dbReference type="Pfam" id="PF24626">
    <property type="entry name" value="SH3_Tf2-1"/>
    <property type="match status" value="1"/>
</dbReference>
<dbReference type="GO" id="GO:0003964">
    <property type="term" value="F:RNA-directed DNA polymerase activity"/>
    <property type="evidence" value="ECO:0007669"/>
    <property type="project" value="UniProtKB-KW"/>
</dbReference>
<accession>A0A6L2MH99</accession>
<dbReference type="SUPFAM" id="SSF56672">
    <property type="entry name" value="DNA/RNA polymerases"/>
    <property type="match status" value="1"/>
</dbReference>
<feature type="domain" description="Tf2-1-like SH3-like" evidence="2">
    <location>
        <begin position="381"/>
        <end position="444"/>
    </location>
</feature>
<dbReference type="EMBL" id="BKCJ010006574">
    <property type="protein sequence ID" value="GEU72849.1"/>
    <property type="molecule type" value="Genomic_DNA"/>
</dbReference>
<dbReference type="PANTHER" id="PTHR46148">
    <property type="entry name" value="CHROMO DOMAIN-CONTAINING PROTEIN"/>
    <property type="match status" value="1"/>
</dbReference>
<feature type="domain" description="Reverse transcriptase/retrotransposon-derived protein RNase H-like" evidence="1">
    <location>
        <begin position="213"/>
        <end position="264"/>
    </location>
</feature>
<dbReference type="Pfam" id="PF17919">
    <property type="entry name" value="RT_RNaseH_2"/>
    <property type="match status" value="1"/>
</dbReference>
<dbReference type="InterPro" id="IPR043128">
    <property type="entry name" value="Rev_trsase/Diguanyl_cyclase"/>
</dbReference>